<evidence type="ECO:0000313" key="3">
    <source>
        <dbReference type="EMBL" id="SVB82989.1"/>
    </source>
</evidence>
<proteinExistence type="predicted"/>
<dbReference type="GO" id="GO:0016787">
    <property type="term" value="F:hydrolase activity"/>
    <property type="evidence" value="ECO:0007669"/>
    <property type="project" value="InterPro"/>
</dbReference>
<feature type="domain" description="Amidohydrolase-related" evidence="2">
    <location>
        <begin position="5"/>
        <end position="303"/>
    </location>
</feature>
<dbReference type="InterPro" id="IPR032465">
    <property type="entry name" value="ACMSD"/>
</dbReference>
<feature type="non-terminal residue" evidence="3">
    <location>
        <position position="304"/>
    </location>
</feature>
<evidence type="ECO:0000256" key="1">
    <source>
        <dbReference type="ARBA" id="ARBA00023239"/>
    </source>
</evidence>
<dbReference type="Pfam" id="PF04909">
    <property type="entry name" value="Amidohydro_2"/>
    <property type="match status" value="1"/>
</dbReference>
<dbReference type="GO" id="GO:0016831">
    <property type="term" value="F:carboxy-lyase activity"/>
    <property type="evidence" value="ECO:0007669"/>
    <property type="project" value="InterPro"/>
</dbReference>
<keyword evidence="1" id="KW-0456">Lyase</keyword>
<name>A0A382H740_9ZZZZ</name>
<dbReference type="EMBL" id="UINC01059503">
    <property type="protein sequence ID" value="SVB82989.1"/>
    <property type="molecule type" value="Genomic_DNA"/>
</dbReference>
<reference evidence="3" key="1">
    <citation type="submission" date="2018-05" db="EMBL/GenBank/DDBJ databases">
        <authorList>
            <person name="Lanie J.A."/>
            <person name="Ng W.-L."/>
            <person name="Kazmierczak K.M."/>
            <person name="Andrzejewski T.M."/>
            <person name="Davidsen T.M."/>
            <person name="Wayne K.J."/>
            <person name="Tettelin H."/>
            <person name="Glass J.I."/>
            <person name="Rusch D."/>
            <person name="Podicherti R."/>
            <person name="Tsui H.-C.T."/>
            <person name="Winkler M.E."/>
        </authorList>
    </citation>
    <scope>NUCLEOTIDE SEQUENCE</scope>
</reference>
<dbReference type="GO" id="GO:0019748">
    <property type="term" value="P:secondary metabolic process"/>
    <property type="evidence" value="ECO:0007669"/>
    <property type="project" value="TreeGrafter"/>
</dbReference>
<dbReference type="SUPFAM" id="SSF51556">
    <property type="entry name" value="Metallo-dependent hydrolases"/>
    <property type="match status" value="1"/>
</dbReference>
<dbReference type="Gene3D" id="3.20.20.140">
    <property type="entry name" value="Metal-dependent hydrolases"/>
    <property type="match status" value="1"/>
</dbReference>
<gene>
    <name evidence="3" type="ORF">METZ01_LOCUS235843</name>
</gene>
<dbReference type="InterPro" id="IPR032466">
    <property type="entry name" value="Metal_Hydrolase"/>
</dbReference>
<dbReference type="InterPro" id="IPR006680">
    <property type="entry name" value="Amidohydro-rel"/>
</dbReference>
<dbReference type="PANTHER" id="PTHR21240:SF30">
    <property type="entry name" value="AMIDOHYDROLASE-RELATED DOMAIN-CONTAINING PROTEIN-RELATED"/>
    <property type="match status" value="1"/>
</dbReference>
<dbReference type="AlphaFoldDB" id="A0A382H740"/>
<dbReference type="GO" id="GO:0005829">
    <property type="term" value="C:cytosol"/>
    <property type="evidence" value="ECO:0007669"/>
    <property type="project" value="TreeGrafter"/>
</dbReference>
<organism evidence="3">
    <name type="scientific">marine metagenome</name>
    <dbReference type="NCBI Taxonomy" id="408172"/>
    <lineage>
        <taxon>unclassified sequences</taxon>
        <taxon>metagenomes</taxon>
        <taxon>ecological metagenomes</taxon>
    </lineage>
</organism>
<evidence type="ECO:0000259" key="2">
    <source>
        <dbReference type="Pfam" id="PF04909"/>
    </source>
</evidence>
<sequence length="304" mass="33809">MTGLIDVHGHIVLEGSLGAAGAACGPELGAYEDGTTWFRVGDWRLDGVPYRESLFMQTSLRLEAMDEAGIRIQALSPNPLTYLHWIPVADAVNFCRAHNEDLASVISQHPNRFVGFAALPMQDIDAAVTELQRSVNDYGLLGGYIGTDFGIDLDDERMDPFYAACVELDVPLFLHPTTSGLDGPLRDKRMRKYSLDLVIEFSYEEMIAIAMLVFGGVSRRFPELDICVSHGGGSTMMHRSKLRALAERRPSSPEWIREPGAFDNALDRLWFDCHVTGDKEFEFAIDQIGTDRLVFGTNFGGWDK</sequence>
<accession>A0A382H740</accession>
<dbReference type="PANTHER" id="PTHR21240">
    <property type="entry name" value="2-AMINO-3-CARBOXYLMUCONATE-6-SEMIALDEHYDE DECARBOXYLASE"/>
    <property type="match status" value="1"/>
</dbReference>
<protein>
    <recommendedName>
        <fullName evidence="2">Amidohydrolase-related domain-containing protein</fullName>
    </recommendedName>
</protein>